<dbReference type="AlphaFoldDB" id="A0A7W8EXB3"/>
<keyword evidence="3" id="KW-1185">Reference proteome</keyword>
<evidence type="ECO:0000256" key="1">
    <source>
        <dbReference type="SAM" id="MobiDB-lite"/>
    </source>
</evidence>
<dbReference type="RefSeq" id="WP_362139427.1">
    <property type="nucleotide sequence ID" value="NZ_JBEZCK010000198.1"/>
</dbReference>
<dbReference type="Proteomes" id="UP000549009">
    <property type="component" value="Unassembled WGS sequence"/>
</dbReference>
<comment type="caution">
    <text evidence="2">The sequence shown here is derived from an EMBL/GenBank/DDBJ whole genome shotgun (WGS) entry which is preliminary data.</text>
</comment>
<feature type="compositionally biased region" description="Pro residues" evidence="1">
    <location>
        <begin position="20"/>
        <end position="44"/>
    </location>
</feature>
<name>A0A7W8EXB3_STRST</name>
<gene>
    <name evidence="2" type="ORF">FHS40_005973</name>
</gene>
<feature type="region of interest" description="Disordered" evidence="1">
    <location>
        <begin position="1"/>
        <end position="44"/>
    </location>
</feature>
<evidence type="ECO:0000313" key="3">
    <source>
        <dbReference type="Proteomes" id="UP000549009"/>
    </source>
</evidence>
<dbReference type="EMBL" id="JACHJD010000011">
    <property type="protein sequence ID" value="MBB5106859.1"/>
    <property type="molecule type" value="Genomic_DNA"/>
</dbReference>
<sequence length="44" mass="5016">MRANTTVRAQRQFRAGQPRRPFPQPAKPHSMPRPRPLPKPGSRG</sequence>
<reference evidence="2 3" key="1">
    <citation type="submission" date="2020-08" db="EMBL/GenBank/DDBJ databases">
        <title>Genomic Encyclopedia of Type Strains, Phase III (KMG-III): the genomes of soil and plant-associated and newly described type strains.</title>
        <authorList>
            <person name="Whitman W."/>
        </authorList>
    </citation>
    <scope>NUCLEOTIDE SEQUENCE [LARGE SCALE GENOMIC DNA]</scope>
    <source>
        <strain evidence="2 3">CECT 3146</strain>
    </source>
</reference>
<evidence type="ECO:0000313" key="2">
    <source>
        <dbReference type="EMBL" id="MBB5106859.1"/>
    </source>
</evidence>
<accession>A0A7W8EXB3</accession>
<protein>
    <submittedName>
        <fullName evidence="2">Uncharacterized protein</fullName>
    </submittedName>
</protein>
<organism evidence="2 3">
    <name type="scientific">Streptomyces spectabilis</name>
    <dbReference type="NCBI Taxonomy" id="68270"/>
    <lineage>
        <taxon>Bacteria</taxon>
        <taxon>Bacillati</taxon>
        <taxon>Actinomycetota</taxon>
        <taxon>Actinomycetes</taxon>
        <taxon>Kitasatosporales</taxon>
        <taxon>Streptomycetaceae</taxon>
        <taxon>Streptomyces</taxon>
    </lineage>
</organism>
<proteinExistence type="predicted"/>